<keyword evidence="6 8" id="KW-1133">Transmembrane helix</keyword>
<feature type="transmembrane region" description="Helical" evidence="8">
    <location>
        <begin position="12"/>
        <end position="34"/>
    </location>
</feature>
<dbReference type="PANTHER" id="PTHR33908:SF11">
    <property type="entry name" value="MEMBRANE PROTEIN"/>
    <property type="match status" value="1"/>
</dbReference>
<proteinExistence type="predicted"/>
<dbReference type="GO" id="GO:0005886">
    <property type="term" value="C:plasma membrane"/>
    <property type="evidence" value="ECO:0007669"/>
    <property type="project" value="UniProtKB-SubCell"/>
</dbReference>
<keyword evidence="5 8" id="KW-0812">Transmembrane</keyword>
<keyword evidence="2" id="KW-1003">Cell membrane</keyword>
<evidence type="ECO:0000256" key="3">
    <source>
        <dbReference type="ARBA" id="ARBA00022676"/>
    </source>
</evidence>
<feature type="transmembrane region" description="Helical" evidence="8">
    <location>
        <begin position="365"/>
        <end position="388"/>
    </location>
</feature>
<keyword evidence="7 8" id="KW-0472">Membrane</keyword>
<dbReference type="GO" id="GO:0016763">
    <property type="term" value="F:pentosyltransferase activity"/>
    <property type="evidence" value="ECO:0007669"/>
    <property type="project" value="TreeGrafter"/>
</dbReference>
<sequence>MIIKKMRLIAKSDIPTLFLTFICIGIFIGHMLYISKTRQYPQWDEHHYVGLSRTFYSLLRSPSPDLWARLMKASDYRQPLYPLISAIVLTITGPEQSYFVSLLVNGIYFIVTLLAIYFIVKEFGNTRSAVLASLIFAGMGFPLFYMHFAYSETATTMWVSLSMLFLLKSNGFLNRRMSVYAALMFVGGSLTRWVAPIFISGAILWELSILVVSWKKERKSQKIIRLSNAFIFIILSVMLSLFLYYIPNISLFFDYVRRNSINSSAWVTAYKGIEYANPWSVKTLVYYLNIISQNTVFYFMLFLLGCGFCFFRITKYGGLLLSFMIPYIVFSAAFLWKDDRFIVPLYPIIAVLSGIWLTGIKAPRLYWTLFILISTFSVMSYFGCLWGIGIMGKQGLKDIVLPSFIQHPRRIYLTSMVWPPVKEYIHANSVVSIIAKDSREKPTKVSVLIVHEPLTNALYSIEHYLTNGVFLFSYVSSIGTFNMMDFLNKDYIIARNVSSPVDGVSSGCFHEILDVYPHAYQAIGEVIVPSDGSVVVIYRRNQIISPEMINRAGERPVRSKHEL</sequence>
<evidence type="ECO:0000313" key="10">
    <source>
        <dbReference type="Proteomes" id="UP000034521"/>
    </source>
</evidence>
<feature type="transmembrane region" description="Helical" evidence="8">
    <location>
        <begin position="341"/>
        <end position="358"/>
    </location>
</feature>
<dbReference type="AlphaFoldDB" id="A0A0G1IR65"/>
<reference evidence="9 10" key="1">
    <citation type="journal article" date="2015" name="Nature">
        <title>rRNA introns, odd ribosomes, and small enigmatic genomes across a large radiation of phyla.</title>
        <authorList>
            <person name="Brown C.T."/>
            <person name="Hug L.A."/>
            <person name="Thomas B.C."/>
            <person name="Sharon I."/>
            <person name="Castelle C.J."/>
            <person name="Singh A."/>
            <person name="Wilkins M.J."/>
            <person name="Williams K.H."/>
            <person name="Banfield J.F."/>
        </authorList>
    </citation>
    <scope>NUCLEOTIDE SEQUENCE [LARGE SCALE GENOMIC DNA]</scope>
</reference>
<evidence type="ECO:0000256" key="8">
    <source>
        <dbReference type="SAM" id="Phobius"/>
    </source>
</evidence>
<feature type="transmembrane region" description="Helical" evidence="8">
    <location>
        <begin position="98"/>
        <end position="120"/>
    </location>
</feature>
<evidence type="ECO:0000256" key="4">
    <source>
        <dbReference type="ARBA" id="ARBA00022679"/>
    </source>
</evidence>
<comment type="caution">
    <text evidence="9">The sequence shown here is derived from an EMBL/GenBank/DDBJ whole genome shotgun (WGS) entry which is preliminary data.</text>
</comment>
<feature type="transmembrane region" description="Helical" evidence="8">
    <location>
        <begin position="284"/>
        <end position="311"/>
    </location>
</feature>
<dbReference type="Proteomes" id="UP000034521">
    <property type="component" value="Unassembled WGS sequence"/>
</dbReference>
<evidence type="ECO:0000256" key="7">
    <source>
        <dbReference type="ARBA" id="ARBA00023136"/>
    </source>
</evidence>
<evidence type="ECO:0000256" key="1">
    <source>
        <dbReference type="ARBA" id="ARBA00004651"/>
    </source>
</evidence>
<dbReference type="InterPro" id="IPR050297">
    <property type="entry name" value="LipidA_mod_glycosyltrf_83"/>
</dbReference>
<dbReference type="GO" id="GO:0009103">
    <property type="term" value="P:lipopolysaccharide biosynthetic process"/>
    <property type="evidence" value="ECO:0007669"/>
    <property type="project" value="UniProtKB-ARBA"/>
</dbReference>
<accession>A0A0G1IR65</accession>
<gene>
    <name evidence="9" type="ORF">UW52_C0001G0053</name>
</gene>
<feature type="transmembrane region" description="Helical" evidence="8">
    <location>
        <begin position="129"/>
        <end position="150"/>
    </location>
</feature>
<comment type="subcellular location">
    <subcellularLocation>
        <location evidence="1">Cell membrane</location>
        <topology evidence="1">Multi-pass membrane protein</topology>
    </subcellularLocation>
</comment>
<name>A0A0G1IR65_9BACT</name>
<keyword evidence="3" id="KW-0328">Glycosyltransferase</keyword>
<evidence type="ECO:0000256" key="2">
    <source>
        <dbReference type="ARBA" id="ARBA00022475"/>
    </source>
</evidence>
<organism evidence="9 10">
    <name type="scientific">Candidatus Gottesmanbacteria bacterium GW2011_GWA1_44_24b</name>
    <dbReference type="NCBI Taxonomy" id="1618437"/>
    <lineage>
        <taxon>Bacteria</taxon>
        <taxon>Candidatus Gottesmaniibacteriota</taxon>
    </lineage>
</organism>
<evidence type="ECO:0000313" key="9">
    <source>
        <dbReference type="EMBL" id="KKT61615.1"/>
    </source>
</evidence>
<protein>
    <submittedName>
        <fullName evidence="9">Uncharacterized protein</fullName>
    </submittedName>
</protein>
<feature type="transmembrane region" description="Helical" evidence="8">
    <location>
        <begin position="193"/>
        <end position="214"/>
    </location>
</feature>
<dbReference type="PANTHER" id="PTHR33908">
    <property type="entry name" value="MANNOSYLTRANSFERASE YKCB-RELATED"/>
    <property type="match status" value="1"/>
</dbReference>
<evidence type="ECO:0000256" key="5">
    <source>
        <dbReference type="ARBA" id="ARBA00022692"/>
    </source>
</evidence>
<dbReference type="EMBL" id="LCIQ01000001">
    <property type="protein sequence ID" value="KKT61615.1"/>
    <property type="molecule type" value="Genomic_DNA"/>
</dbReference>
<feature type="transmembrane region" description="Helical" evidence="8">
    <location>
        <begin position="226"/>
        <end position="246"/>
    </location>
</feature>
<keyword evidence="4" id="KW-0808">Transferase</keyword>
<feature type="transmembrane region" description="Helical" evidence="8">
    <location>
        <begin position="318"/>
        <end position="335"/>
    </location>
</feature>
<evidence type="ECO:0000256" key="6">
    <source>
        <dbReference type="ARBA" id="ARBA00022989"/>
    </source>
</evidence>